<dbReference type="Pfam" id="PF10677">
    <property type="entry name" value="DUF2490"/>
    <property type="match status" value="1"/>
</dbReference>
<reference evidence="2 3" key="1">
    <citation type="submission" date="2019-02" db="EMBL/GenBank/DDBJ databases">
        <title>Genomic Encyclopedia of Archaeal and Bacterial Type Strains, Phase II (KMG-II): from individual species to whole genera.</title>
        <authorList>
            <person name="Goeker M."/>
        </authorList>
    </citation>
    <scope>NUCLEOTIDE SEQUENCE [LARGE SCALE GENOMIC DNA]</scope>
    <source>
        <strain evidence="2 3">DSM 21411</strain>
    </source>
</reference>
<gene>
    <name evidence="2" type="ORF">BC751_3265</name>
</gene>
<comment type="caution">
    <text evidence="2">The sequence shown here is derived from an EMBL/GenBank/DDBJ whole genome shotgun (WGS) entry which is preliminary data.</text>
</comment>
<protein>
    <submittedName>
        <fullName evidence="2">Uncharacterized protein DUF2490</fullName>
    </submittedName>
</protein>
<dbReference type="OrthoDB" id="1118734at2"/>
<evidence type="ECO:0000256" key="1">
    <source>
        <dbReference type="SAM" id="SignalP"/>
    </source>
</evidence>
<feature type="signal peptide" evidence="1">
    <location>
        <begin position="1"/>
        <end position="22"/>
    </location>
</feature>
<dbReference type="InterPro" id="IPR019619">
    <property type="entry name" value="DUF2490"/>
</dbReference>
<evidence type="ECO:0000313" key="3">
    <source>
        <dbReference type="Proteomes" id="UP000292209"/>
    </source>
</evidence>
<keyword evidence="1" id="KW-0732">Signal</keyword>
<proteinExistence type="predicted"/>
<dbReference type="AlphaFoldDB" id="A0A4V2F6V6"/>
<keyword evidence="3" id="KW-1185">Reference proteome</keyword>
<evidence type="ECO:0000313" key="2">
    <source>
        <dbReference type="EMBL" id="RZS97649.1"/>
    </source>
</evidence>
<feature type="chain" id="PRO_5020904320" evidence="1">
    <location>
        <begin position="23"/>
        <end position="249"/>
    </location>
</feature>
<name>A0A4V2F6V6_9BACT</name>
<organism evidence="2 3">
    <name type="scientific">Cecembia calidifontis</name>
    <dbReference type="NCBI Taxonomy" id="1187080"/>
    <lineage>
        <taxon>Bacteria</taxon>
        <taxon>Pseudomonadati</taxon>
        <taxon>Bacteroidota</taxon>
        <taxon>Cytophagia</taxon>
        <taxon>Cytophagales</taxon>
        <taxon>Cyclobacteriaceae</taxon>
        <taxon>Cecembia</taxon>
    </lineage>
</organism>
<sequence>MKSFFLLFLALFFLPFPGNGQAQFRTESWWGLMTSGQIGERWSLWLDSHYVPEIFLIVRSGITYHTPSDKLNFTAGYAHLGLTTPFSEGKLMRPERRPWGQIIFRVPGATRYGVSFRFRYDARFRNQFDNETLLDGFDLNHRFRFNSAIRYNVGRVESLQSNFSVSMVNETLLTSGPAFVDIPFEHRIFFLAGMQRGTATLSPGYHLRFQSTASGQVRVLQGFVLWINLNYRFKDFKRHFLREFPADKI</sequence>
<dbReference type="EMBL" id="SGXG01000001">
    <property type="protein sequence ID" value="RZS97649.1"/>
    <property type="molecule type" value="Genomic_DNA"/>
</dbReference>
<dbReference type="Proteomes" id="UP000292209">
    <property type="component" value="Unassembled WGS sequence"/>
</dbReference>
<accession>A0A4V2F6V6</accession>